<dbReference type="PANTHER" id="PTHR43639:SF1">
    <property type="entry name" value="SHORT-CHAIN DEHYDROGENASE_REDUCTASE FAMILY PROTEIN"/>
    <property type="match status" value="1"/>
</dbReference>
<sequence>MQTTSPKFPDLNGRRILITGASSGIGAGMASVLAQAGCRLVLHYNRNEVGIEKTYQTVTELGAEAQVLPCDFKQLDSLPSFFNQAWQVFEGLDGLVNNAGIITKSLSLNDKAGQQFNDTIAVNLQAPYLLSTHFADACKQIKQKGVIVNNSSIHGQATCEWFAAYAASKAGLDAMMKVHAVEWGQYNIRVNSLAPGVVPVERTFDILYQPAMEKKWVDAMPAGRYGTVEDMGMATAFLLSDAAEWMTGSVLTMDGGLIARGHYPYRD</sequence>
<keyword evidence="2 3" id="KW-0560">Oxidoreductase</keyword>
<dbReference type="Gene3D" id="3.40.50.720">
    <property type="entry name" value="NAD(P)-binding Rossmann-like Domain"/>
    <property type="match status" value="1"/>
</dbReference>
<name>A0A4V1C8P0_9GAMM</name>
<dbReference type="InterPro" id="IPR020904">
    <property type="entry name" value="Sc_DH/Rdtase_CS"/>
</dbReference>
<protein>
    <submittedName>
        <fullName evidence="3">2-dehydro-3-deoxy-D-gluconate 5-dehydrogenase</fullName>
        <ecNumber evidence="3">1.1.1.127</ecNumber>
    </submittedName>
</protein>
<dbReference type="PRINTS" id="PR00080">
    <property type="entry name" value="SDRFAMILY"/>
</dbReference>
<dbReference type="FunFam" id="3.40.50.720:FF:000084">
    <property type="entry name" value="Short-chain dehydrogenase reductase"/>
    <property type="match status" value="1"/>
</dbReference>
<dbReference type="Pfam" id="PF13561">
    <property type="entry name" value="adh_short_C2"/>
    <property type="match status" value="1"/>
</dbReference>
<dbReference type="GO" id="GO:0047001">
    <property type="term" value="F:2-dehydro-3-deoxy-D-gluconate 5-dehydrogenase activity"/>
    <property type="evidence" value="ECO:0007669"/>
    <property type="project" value="UniProtKB-EC"/>
</dbReference>
<reference evidence="3 4" key="1">
    <citation type="submission" date="2018-08" db="EMBL/GenBank/DDBJ databases">
        <title>Horizontal acquisition of hydrogen conversion ability and other habitat adaptations in Hydrogenovibrio crunogenus strains.</title>
        <authorList>
            <person name="Gonnella G."/>
            <person name="Adam N."/>
            <person name="Perner M."/>
        </authorList>
    </citation>
    <scope>NUCLEOTIDE SEQUENCE [LARGE SCALE GENOMIC DNA]</scope>
    <source>
        <strain evidence="3 4">SP-41</strain>
    </source>
</reference>
<evidence type="ECO:0000256" key="1">
    <source>
        <dbReference type="ARBA" id="ARBA00006484"/>
    </source>
</evidence>
<gene>
    <name evidence="3" type="primary">kduD_1</name>
    <name evidence="3" type="ORF">GHNINEIG_00606</name>
</gene>
<evidence type="ECO:0000313" key="4">
    <source>
        <dbReference type="Proteomes" id="UP000296201"/>
    </source>
</evidence>
<dbReference type="CDD" id="cd05233">
    <property type="entry name" value="SDR_c"/>
    <property type="match status" value="1"/>
</dbReference>
<dbReference type="PRINTS" id="PR00081">
    <property type="entry name" value="GDHRDH"/>
</dbReference>
<dbReference type="AlphaFoldDB" id="A0A4V1C8P0"/>
<dbReference type="OrthoDB" id="9803333at2"/>
<evidence type="ECO:0000256" key="2">
    <source>
        <dbReference type="ARBA" id="ARBA00023002"/>
    </source>
</evidence>
<dbReference type="PANTHER" id="PTHR43639">
    <property type="entry name" value="OXIDOREDUCTASE, SHORT-CHAIN DEHYDROGENASE/REDUCTASE FAMILY (AFU_ORTHOLOGUE AFUA_5G02870)"/>
    <property type="match status" value="1"/>
</dbReference>
<dbReference type="PROSITE" id="PS00061">
    <property type="entry name" value="ADH_SHORT"/>
    <property type="match status" value="1"/>
</dbReference>
<evidence type="ECO:0000313" key="3">
    <source>
        <dbReference type="EMBL" id="QBZ82574.1"/>
    </source>
</evidence>
<dbReference type="EC" id="1.1.1.127" evidence="3"/>
<dbReference type="InterPro" id="IPR002347">
    <property type="entry name" value="SDR_fam"/>
</dbReference>
<proteinExistence type="inferred from homology"/>
<dbReference type="SUPFAM" id="SSF51735">
    <property type="entry name" value="NAD(P)-binding Rossmann-fold domains"/>
    <property type="match status" value="1"/>
</dbReference>
<keyword evidence="4" id="KW-1185">Reference proteome</keyword>
<dbReference type="RefSeq" id="WP_135795271.1">
    <property type="nucleotide sequence ID" value="NZ_CP032096.1"/>
</dbReference>
<accession>A0A4V1C8P0</accession>
<dbReference type="EMBL" id="CP032096">
    <property type="protein sequence ID" value="QBZ82574.1"/>
    <property type="molecule type" value="Genomic_DNA"/>
</dbReference>
<dbReference type="InterPro" id="IPR036291">
    <property type="entry name" value="NAD(P)-bd_dom_sf"/>
</dbReference>
<organism evidence="3 4">
    <name type="scientific">Hydrogenovibrio crunogenus</name>
    <dbReference type="NCBI Taxonomy" id="39765"/>
    <lineage>
        <taxon>Bacteria</taxon>
        <taxon>Pseudomonadati</taxon>
        <taxon>Pseudomonadota</taxon>
        <taxon>Gammaproteobacteria</taxon>
        <taxon>Thiotrichales</taxon>
        <taxon>Piscirickettsiaceae</taxon>
        <taxon>Hydrogenovibrio</taxon>
    </lineage>
</organism>
<dbReference type="Proteomes" id="UP000296201">
    <property type="component" value="Chromosome"/>
</dbReference>
<comment type="similarity">
    <text evidence="1">Belongs to the short-chain dehydrogenases/reductases (SDR) family.</text>
</comment>